<dbReference type="InterPro" id="IPR036291">
    <property type="entry name" value="NAD(P)-bd_dom_sf"/>
</dbReference>
<dbReference type="PANTHER" id="PTHR48106:SF7">
    <property type="entry name" value="DEHYDROGENASE, ZINC-CONTAINING, PUTATIVE (AFU_ORTHOLOGUE AFUA_5G10220)-RELATED"/>
    <property type="match status" value="1"/>
</dbReference>
<keyword evidence="2" id="KW-0560">Oxidoreductase</keyword>
<reference evidence="4 5" key="1">
    <citation type="submission" date="2024-03" db="EMBL/GenBank/DDBJ databases">
        <title>Pseudoalteromonas qingdaonensis sp. nov., isolated from the intestines of marine benthic organisms.</title>
        <authorList>
            <person name="Lin X."/>
            <person name="Fang S."/>
            <person name="Hu X."/>
        </authorList>
    </citation>
    <scope>NUCLEOTIDE SEQUENCE [LARGE SCALE GENOMIC DNA]</scope>
    <source>
        <strain evidence="4 5">YIC-827</strain>
    </source>
</reference>
<dbReference type="SUPFAM" id="SSF50129">
    <property type="entry name" value="GroES-like"/>
    <property type="match status" value="1"/>
</dbReference>
<dbReference type="InterPro" id="IPR020843">
    <property type="entry name" value="ER"/>
</dbReference>
<dbReference type="InterPro" id="IPR013149">
    <property type="entry name" value="ADH-like_C"/>
</dbReference>
<dbReference type="Gene3D" id="3.90.180.10">
    <property type="entry name" value="Medium-chain alcohol dehydrogenases, catalytic domain"/>
    <property type="match status" value="1"/>
</dbReference>
<accession>A0ABU9MY36</accession>
<evidence type="ECO:0000313" key="4">
    <source>
        <dbReference type="EMBL" id="MEM0514853.1"/>
    </source>
</evidence>
<dbReference type="SUPFAM" id="SSF51735">
    <property type="entry name" value="NAD(P)-binding Rossmann-fold domains"/>
    <property type="match status" value="1"/>
</dbReference>
<dbReference type="Gene3D" id="3.40.50.720">
    <property type="entry name" value="NAD(P)-binding Rossmann-like Domain"/>
    <property type="match status" value="1"/>
</dbReference>
<dbReference type="InterPro" id="IPR011032">
    <property type="entry name" value="GroES-like_sf"/>
</dbReference>
<evidence type="ECO:0000256" key="2">
    <source>
        <dbReference type="ARBA" id="ARBA00023002"/>
    </source>
</evidence>
<comment type="caution">
    <text evidence="4">The sequence shown here is derived from an EMBL/GenBank/DDBJ whole genome shotgun (WGS) entry which is preliminary data.</text>
</comment>
<evidence type="ECO:0000259" key="3">
    <source>
        <dbReference type="SMART" id="SM00829"/>
    </source>
</evidence>
<evidence type="ECO:0000256" key="1">
    <source>
        <dbReference type="ARBA" id="ARBA00022857"/>
    </source>
</evidence>
<dbReference type="SMART" id="SM00829">
    <property type="entry name" value="PKS_ER"/>
    <property type="match status" value="1"/>
</dbReference>
<gene>
    <name evidence="4" type="ORF">WCN91_05340</name>
</gene>
<dbReference type="Pfam" id="PF00107">
    <property type="entry name" value="ADH_zinc_N"/>
    <property type="match status" value="1"/>
</dbReference>
<dbReference type="EMBL" id="JBCGCU010000004">
    <property type="protein sequence ID" value="MEM0514853.1"/>
    <property type="molecule type" value="Genomic_DNA"/>
</dbReference>
<organism evidence="4 5">
    <name type="scientific">Pseudoalteromonas qingdaonensis</name>
    <dbReference type="NCBI Taxonomy" id="3131913"/>
    <lineage>
        <taxon>Bacteria</taxon>
        <taxon>Pseudomonadati</taxon>
        <taxon>Pseudomonadota</taxon>
        <taxon>Gammaproteobacteria</taxon>
        <taxon>Alteromonadales</taxon>
        <taxon>Pseudoalteromonadaceae</taxon>
        <taxon>Pseudoalteromonas</taxon>
    </lineage>
</organism>
<dbReference type="Pfam" id="PF08240">
    <property type="entry name" value="ADH_N"/>
    <property type="match status" value="1"/>
</dbReference>
<name>A0ABU9MY36_9GAMM</name>
<dbReference type="RefSeq" id="WP_342677004.1">
    <property type="nucleotide sequence ID" value="NZ_JBCGCU010000004.1"/>
</dbReference>
<dbReference type="Proteomes" id="UP001447008">
    <property type="component" value="Unassembled WGS sequence"/>
</dbReference>
<sequence>MPGPNPTMQALVLHEASPSLALQLQELPMPSIGANEVLVEVEYVGLNHIDARLGAEGFCRWQYPHVLGIDAVGTVVEAPVGVFPKRGTRVIFTTSLADQGVLKRYTKVANYAVAEVPESIPSAVAATLPNAGMTALAALDKIQLQAGESIYINSGCGAVAHFAIQYARQRGAKVFVSAPKGEHERIKDLGADVLFASKGEQLARDIKRELGPDGFDTILNSCGGETFVADLARLRFGGRIACLNGFSEIPQELLFSRAPIIAAVSLGGAWLANNLCAQQKLSFMGQQLLQDVGSGKIQAPGHRIVAFDVKLVSEALRQLYQQSTAVRPVVAVKPG</sequence>
<dbReference type="InterPro" id="IPR013154">
    <property type="entry name" value="ADH-like_N"/>
</dbReference>
<evidence type="ECO:0000313" key="5">
    <source>
        <dbReference type="Proteomes" id="UP001447008"/>
    </source>
</evidence>
<feature type="domain" description="Enoyl reductase (ER)" evidence="3">
    <location>
        <begin position="19"/>
        <end position="330"/>
    </location>
</feature>
<keyword evidence="5" id="KW-1185">Reference proteome</keyword>
<keyword evidence="1" id="KW-0521">NADP</keyword>
<protein>
    <submittedName>
        <fullName evidence="4">Zinc-binding dehydrogenase</fullName>
    </submittedName>
</protein>
<dbReference type="PANTHER" id="PTHR48106">
    <property type="entry name" value="QUINONE OXIDOREDUCTASE PIG3-RELATED"/>
    <property type="match status" value="1"/>
</dbReference>
<proteinExistence type="predicted"/>